<evidence type="ECO:0000313" key="2">
    <source>
        <dbReference type="Proteomes" id="UP001341840"/>
    </source>
</evidence>
<comment type="caution">
    <text evidence="1">The sequence shown here is derived from an EMBL/GenBank/DDBJ whole genome shotgun (WGS) entry which is preliminary data.</text>
</comment>
<proteinExistence type="predicted"/>
<accession>A0ABU6ULS5</accession>
<dbReference type="EMBL" id="JASCZI010121573">
    <property type="protein sequence ID" value="MED6162270.1"/>
    <property type="molecule type" value="Genomic_DNA"/>
</dbReference>
<reference evidence="1 2" key="1">
    <citation type="journal article" date="2023" name="Plants (Basel)">
        <title>Bridging the Gap: Combining Genomics and Transcriptomics Approaches to Understand Stylosanthes scabra, an Orphan Legume from the Brazilian Caatinga.</title>
        <authorList>
            <person name="Ferreira-Neto J.R.C."/>
            <person name="da Silva M.D."/>
            <person name="Binneck E."/>
            <person name="de Melo N.F."/>
            <person name="da Silva R.H."/>
            <person name="de Melo A.L.T.M."/>
            <person name="Pandolfi V."/>
            <person name="Bustamante F.O."/>
            <person name="Brasileiro-Vidal A.C."/>
            <person name="Benko-Iseppon A.M."/>
        </authorList>
    </citation>
    <scope>NUCLEOTIDE SEQUENCE [LARGE SCALE GENOMIC DNA]</scope>
    <source>
        <tissue evidence="1">Leaves</tissue>
    </source>
</reference>
<protein>
    <submittedName>
        <fullName evidence="1">Uncharacterized protein</fullName>
    </submittedName>
</protein>
<organism evidence="1 2">
    <name type="scientific">Stylosanthes scabra</name>
    <dbReference type="NCBI Taxonomy" id="79078"/>
    <lineage>
        <taxon>Eukaryota</taxon>
        <taxon>Viridiplantae</taxon>
        <taxon>Streptophyta</taxon>
        <taxon>Embryophyta</taxon>
        <taxon>Tracheophyta</taxon>
        <taxon>Spermatophyta</taxon>
        <taxon>Magnoliopsida</taxon>
        <taxon>eudicotyledons</taxon>
        <taxon>Gunneridae</taxon>
        <taxon>Pentapetalae</taxon>
        <taxon>rosids</taxon>
        <taxon>fabids</taxon>
        <taxon>Fabales</taxon>
        <taxon>Fabaceae</taxon>
        <taxon>Papilionoideae</taxon>
        <taxon>50 kb inversion clade</taxon>
        <taxon>dalbergioids sensu lato</taxon>
        <taxon>Dalbergieae</taxon>
        <taxon>Pterocarpus clade</taxon>
        <taxon>Stylosanthes</taxon>
    </lineage>
</organism>
<sequence length="114" mass="12880">MAESFFVDPALSDEEIDPVSHVQRALDDDPTTEFEFGQEFQNKEAVLMAVKTYSINRAKEIWEVRRYNGLHSCMQTSVGQDHGQLDSKVIAQYIFAMVKADPTIAIRVLQGSVE</sequence>
<keyword evidence="2" id="KW-1185">Reference proteome</keyword>
<name>A0ABU6ULS5_9FABA</name>
<dbReference type="Proteomes" id="UP001341840">
    <property type="component" value="Unassembled WGS sequence"/>
</dbReference>
<gene>
    <name evidence="1" type="ORF">PIB30_068828</name>
</gene>
<evidence type="ECO:0000313" key="1">
    <source>
        <dbReference type="EMBL" id="MED6162270.1"/>
    </source>
</evidence>